<keyword evidence="1" id="KW-0391">Immunity</keyword>
<dbReference type="InterPro" id="IPR013106">
    <property type="entry name" value="Ig_V-set"/>
</dbReference>
<dbReference type="GO" id="GO:0019814">
    <property type="term" value="C:immunoglobulin complex"/>
    <property type="evidence" value="ECO:0007669"/>
    <property type="project" value="UniProtKB-KW"/>
</dbReference>
<evidence type="ECO:0000313" key="6">
    <source>
        <dbReference type="Proteomes" id="UP000694403"/>
    </source>
</evidence>
<accession>A0A8C3XT86</accession>
<organism evidence="5 6">
    <name type="scientific">Chelydra serpentina</name>
    <name type="common">Snapping turtle</name>
    <name type="synonym">Testudo serpentina</name>
    <dbReference type="NCBI Taxonomy" id="8475"/>
    <lineage>
        <taxon>Eukaryota</taxon>
        <taxon>Metazoa</taxon>
        <taxon>Chordata</taxon>
        <taxon>Craniata</taxon>
        <taxon>Vertebrata</taxon>
        <taxon>Euteleostomi</taxon>
        <taxon>Archelosauria</taxon>
        <taxon>Testudinata</taxon>
        <taxon>Testudines</taxon>
        <taxon>Cryptodira</taxon>
        <taxon>Durocryptodira</taxon>
        <taxon>Americhelydia</taxon>
        <taxon>Chelydroidea</taxon>
        <taxon>Chelydridae</taxon>
        <taxon>Chelydra</taxon>
    </lineage>
</organism>
<keyword evidence="2" id="KW-1064">Adaptive immunity</keyword>
<dbReference type="GO" id="GO:0002250">
    <property type="term" value="P:adaptive immune response"/>
    <property type="evidence" value="ECO:0007669"/>
    <property type="project" value="UniProtKB-KW"/>
</dbReference>
<feature type="domain" description="Ig-like" evidence="4">
    <location>
        <begin position="8"/>
        <end position="120"/>
    </location>
</feature>
<evidence type="ECO:0000259" key="4">
    <source>
        <dbReference type="PROSITE" id="PS50835"/>
    </source>
</evidence>
<reference evidence="5" key="1">
    <citation type="submission" date="2025-08" db="UniProtKB">
        <authorList>
            <consortium name="Ensembl"/>
        </authorList>
    </citation>
    <scope>IDENTIFICATION</scope>
</reference>
<dbReference type="PANTHER" id="PTHR23266">
    <property type="entry name" value="IMMUNOGLOBULIN HEAVY CHAIN"/>
    <property type="match status" value="1"/>
</dbReference>
<dbReference type="SMART" id="SM00406">
    <property type="entry name" value="IGv"/>
    <property type="match status" value="1"/>
</dbReference>
<dbReference type="InterPro" id="IPR036179">
    <property type="entry name" value="Ig-like_dom_sf"/>
</dbReference>
<dbReference type="InterPro" id="IPR050199">
    <property type="entry name" value="IgHV"/>
</dbReference>
<dbReference type="Proteomes" id="UP000694403">
    <property type="component" value="Unplaced"/>
</dbReference>
<dbReference type="Pfam" id="PF07686">
    <property type="entry name" value="V-set"/>
    <property type="match status" value="1"/>
</dbReference>
<evidence type="ECO:0000256" key="1">
    <source>
        <dbReference type="ARBA" id="ARBA00022859"/>
    </source>
</evidence>
<dbReference type="Gene3D" id="2.60.40.10">
    <property type="entry name" value="Immunoglobulins"/>
    <property type="match status" value="1"/>
</dbReference>
<sequence length="220" mass="24451">KMIWEFSPYVPSSPANLLSTAAFSQLKLVQSGPAMVKPSETLKLTCAVSGNSISSSNWWSWFRRTHGKGLEWMGLLVSNGHTVYAPSLQTRIAITRDTARNEYYLQVHSPAPEDTGMYYCARDIYLFGTVIETISNTGKETVPKPAICPPLHLLPPTRPHSASTRAGNRTQECVWGWVSIYLHALQSSYSFITVVSVQISNDIYIVINKSLTNMKVHSGK</sequence>
<reference evidence="5" key="2">
    <citation type="submission" date="2025-09" db="UniProtKB">
        <authorList>
            <consortium name="Ensembl"/>
        </authorList>
    </citation>
    <scope>IDENTIFICATION</scope>
</reference>
<evidence type="ECO:0000256" key="3">
    <source>
        <dbReference type="ARBA" id="ARBA00043265"/>
    </source>
</evidence>
<dbReference type="SUPFAM" id="SSF48726">
    <property type="entry name" value="Immunoglobulin"/>
    <property type="match status" value="1"/>
</dbReference>
<keyword evidence="3" id="KW-1280">Immunoglobulin</keyword>
<dbReference type="InterPro" id="IPR007110">
    <property type="entry name" value="Ig-like_dom"/>
</dbReference>
<dbReference type="PROSITE" id="PS50835">
    <property type="entry name" value="IG_LIKE"/>
    <property type="match status" value="1"/>
</dbReference>
<dbReference type="GO" id="GO:0005576">
    <property type="term" value="C:extracellular region"/>
    <property type="evidence" value="ECO:0007669"/>
    <property type="project" value="UniProtKB-ARBA"/>
</dbReference>
<evidence type="ECO:0000256" key="2">
    <source>
        <dbReference type="ARBA" id="ARBA00023130"/>
    </source>
</evidence>
<dbReference type="Ensembl" id="ENSCSRT00000021894.1">
    <property type="protein sequence ID" value="ENSCSRP00000020967.1"/>
    <property type="gene ID" value="ENSCSRG00000015856.1"/>
</dbReference>
<dbReference type="InterPro" id="IPR013783">
    <property type="entry name" value="Ig-like_fold"/>
</dbReference>
<protein>
    <recommendedName>
        <fullName evidence="4">Ig-like domain-containing protein</fullName>
    </recommendedName>
</protein>
<dbReference type="InterPro" id="IPR003599">
    <property type="entry name" value="Ig_sub"/>
</dbReference>
<dbReference type="SMART" id="SM00409">
    <property type="entry name" value="IG"/>
    <property type="match status" value="1"/>
</dbReference>
<name>A0A8C3XT86_CHESE</name>
<keyword evidence="6" id="KW-1185">Reference proteome</keyword>
<proteinExistence type="predicted"/>
<evidence type="ECO:0000313" key="5">
    <source>
        <dbReference type="Ensembl" id="ENSCSRP00000020967.1"/>
    </source>
</evidence>
<dbReference type="AlphaFoldDB" id="A0A8C3XT86"/>